<dbReference type="EMBL" id="JXJQ01000009">
    <property type="protein sequence ID" value="KJY60920.1"/>
    <property type="molecule type" value="Genomic_DNA"/>
</dbReference>
<dbReference type="RefSeq" id="WP_046316908.1">
    <property type="nucleotide sequence ID" value="NZ_JBHSZT010000010.1"/>
</dbReference>
<evidence type="ECO:0000313" key="3">
    <source>
        <dbReference type="Proteomes" id="UP000033558"/>
    </source>
</evidence>
<gene>
    <name evidence="2" type="ORF">JG30_11080</name>
</gene>
<keyword evidence="3" id="KW-1185">Reference proteome</keyword>
<protein>
    <submittedName>
        <fullName evidence="2">Competence protein F</fullName>
    </submittedName>
</protein>
<proteinExistence type="inferred from homology"/>
<comment type="caution">
    <text evidence="2">The sequence shown here is derived from an EMBL/GenBank/DDBJ whole genome shotgun (WGS) entry which is preliminary data.</text>
</comment>
<organism evidence="2 3">
    <name type="scientific">Bombilactobacillus mellifer</name>
    <dbReference type="NCBI Taxonomy" id="1218492"/>
    <lineage>
        <taxon>Bacteria</taxon>
        <taxon>Bacillati</taxon>
        <taxon>Bacillota</taxon>
        <taxon>Bacilli</taxon>
        <taxon>Lactobacillales</taxon>
        <taxon>Lactobacillaceae</taxon>
        <taxon>Bombilactobacillus</taxon>
    </lineage>
</organism>
<dbReference type="SUPFAM" id="SSF53271">
    <property type="entry name" value="PRTase-like"/>
    <property type="match status" value="1"/>
</dbReference>
<evidence type="ECO:0000256" key="1">
    <source>
        <dbReference type="ARBA" id="ARBA00008007"/>
    </source>
</evidence>
<reference evidence="2 3" key="1">
    <citation type="submission" date="2015-01" db="EMBL/GenBank/DDBJ databases">
        <title>Comparative genomics of the lactic acid bacteria isolated from the honey bee gut.</title>
        <authorList>
            <person name="Ellegaard K.M."/>
            <person name="Tamarit D."/>
            <person name="Javelind E."/>
            <person name="Olofsson T."/>
            <person name="Andersson S.G."/>
            <person name="Vasquez A."/>
        </authorList>
    </citation>
    <scope>NUCLEOTIDE SEQUENCE [LARGE SCALE GENOMIC DNA]</scope>
    <source>
        <strain evidence="2 3">Bin4</strain>
    </source>
</reference>
<dbReference type="HOGENOM" id="CLU_054549_4_0_9"/>
<dbReference type="OrthoDB" id="9779910at2"/>
<dbReference type="InterPro" id="IPR000836">
    <property type="entry name" value="PRTase_dom"/>
</dbReference>
<comment type="similarity">
    <text evidence="1">Belongs to the ComF/GntX family.</text>
</comment>
<sequence>MDNQACLLCQQPLVHELTLRELLGWDEVSGFEICARCQQEFQEIAPPHCPTCFKTGSSQKCWDCQYWTQHGYQAFQHIALYQYNAAMHDYFKRYKRYGDYQLRFVFQAQLQRAIGQLPGPYLYIPSSAQHLQLRQFDPVVGLFQNIAALIPALIKLPTTQAQAQKNRAERLATPQFLQFDRQYTALLAQPQLTILDDIYTTGRTLFHARDCLIAAGFQGKIYTFSLAR</sequence>
<dbReference type="AlphaFoldDB" id="A0A0F4LQU6"/>
<evidence type="ECO:0000313" key="2">
    <source>
        <dbReference type="EMBL" id="KJY60920.1"/>
    </source>
</evidence>
<dbReference type="PATRIC" id="fig|1218492.5.peg.1252"/>
<dbReference type="PANTHER" id="PTHR47505">
    <property type="entry name" value="DNA UTILIZATION PROTEIN YHGH"/>
    <property type="match status" value="1"/>
</dbReference>
<dbReference type="CDD" id="cd06223">
    <property type="entry name" value="PRTases_typeI"/>
    <property type="match status" value="1"/>
</dbReference>
<name>A0A0F4LQU6_9LACO</name>
<dbReference type="STRING" id="1218492.JG30_11080"/>
<dbReference type="PANTHER" id="PTHR47505:SF1">
    <property type="entry name" value="DNA UTILIZATION PROTEIN YHGH"/>
    <property type="match status" value="1"/>
</dbReference>
<dbReference type="Proteomes" id="UP000033558">
    <property type="component" value="Unassembled WGS sequence"/>
</dbReference>
<dbReference type="InterPro" id="IPR029057">
    <property type="entry name" value="PRTase-like"/>
</dbReference>
<dbReference type="InterPro" id="IPR051910">
    <property type="entry name" value="ComF/GntX_DNA_util-trans"/>
</dbReference>
<accession>A0A0F4LQU6</accession>